<dbReference type="SUPFAM" id="SSF159245">
    <property type="entry name" value="AttH-like"/>
    <property type="match status" value="1"/>
</dbReference>
<keyword evidence="2" id="KW-1185">Reference proteome</keyword>
<reference evidence="1" key="1">
    <citation type="submission" date="2021-01" db="EMBL/GenBank/DDBJ databases">
        <title>Whole genome shotgun sequence of Rhizocola hellebori NBRC 109834.</title>
        <authorList>
            <person name="Komaki H."/>
            <person name="Tamura T."/>
        </authorList>
    </citation>
    <scope>NUCLEOTIDE SEQUENCE</scope>
    <source>
        <strain evidence="1">NBRC 109834</strain>
    </source>
</reference>
<protein>
    <submittedName>
        <fullName evidence="1">Uncharacterized protein</fullName>
    </submittedName>
</protein>
<dbReference type="EMBL" id="BONY01000010">
    <property type="protein sequence ID" value="GIH03882.1"/>
    <property type="molecule type" value="Genomic_DNA"/>
</dbReference>
<gene>
    <name evidence="1" type="ORF">Rhe02_19490</name>
</gene>
<comment type="caution">
    <text evidence="1">The sequence shown here is derived from an EMBL/GenBank/DDBJ whole genome shotgun (WGS) entry which is preliminary data.</text>
</comment>
<sequence length="279" mass="31003">MVTVAQDLAARAAPLEYWFYKVHSGDLAFLVDFIVRRAIEQAEVRVSLWVRGQGRVARTLTPRWSVDAEVAMADCTLDAATSAGVVEDIEWNLTYEPRSGRAAPAVPLLSRLHPFDLELVSRPRVDFRGHVTVAGERFDIANGYGCLTHYWGRRLPDRWHWISASGFGKSDLAVEASVFRSRLWGKRPGISAGYLWTMRDGRENTVISPWNGLITIKGGLTDYQLVARRPGGTTRLQCLAQPGDYNDLGEGIRQTLLGSCTVIDVGAVDLRAGLEYRIT</sequence>
<proteinExistence type="predicted"/>
<dbReference type="AlphaFoldDB" id="A0A8J3VF84"/>
<organism evidence="1 2">
    <name type="scientific">Rhizocola hellebori</name>
    <dbReference type="NCBI Taxonomy" id="1392758"/>
    <lineage>
        <taxon>Bacteria</taxon>
        <taxon>Bacillati</taxon>
        <taxon>Actinomycetota</taxon>
        <taxon>Actinomycetes</taxon>
        <taxon>Micromonosporales</taxon>
        <taxon>Micromonosporaceae</taxon>
        <taxon>Rhizocola</taxon>
    </lineage>
</organism>
<evidence type="ECO:0000313" key="2">
    <source>
        <dbReference type="Proteomes" id="UP000612899"/>
    </source>
</evidence>
<dbReference type="RefSeq" id="WP_203907790.1">
    <property type="nucleotide sequence ID" value="NZ_BONY01000010.1"/>
</dbReference>
<evidence type="ECO:0000313" key="1">
    <source>
        <dbReference type="EMBL" id="GIH03882.1"/>
    </source>
</evidence>
<accession>A0A8J3VF84</accession>
<dbReference type="Proteomes" id="UP000612899">
    <property type="component" value="Unassembled WGS sequence"/>
</dbReference>
<name>A0A8J3VF84_9ACTN</name>